<protein>
    <recommendedName>
        <fullName evidence="3">PASTA domain-containing protein</fullName>
    </recommendedName>
</protein>
<keyword evidence="2" id="KW-1185">Reference proteome</keyword>
<dbReference type="RefSeq" id="WP_163918509.1">
    <property type="nucleotide sequence ID" value="NZ_AP022593.1"/>
</dbReference>
<dbReference type="EMBL" id="AP022593">
    <property type="protein sequence ID" value="BBY48777.1"/>
    <property type="molecule type" value="Genomic_DNA"/>
</dbReference>
<gene>
    <name evidence="1" type="ORF">MARA_22450</name>
</gene>
<dbReference type="Gene3D" id="3.30.10.20">
    <property type="match status" value="1"/>
</dbReference>
<dbReference type="KEGG" id="marz:MARA_22450"/>
<organism evidence="1 2">
    <name type="scientific">Mycolicibacterium arabiense</name>
    <dbReference type="NCBI Taxonomy" id="1286181"/>
    <lineage>
        <taxon>Bacteria</taxon>
        <taxon>Bacillati</taxon>
        <taxon>Actinomycetota</taxon>
        <taxon>Actinomycetes</taxon>
        <taxon>Mycobacteriales</taxon>
        <taxon>Mycobacteriaceae</taxon>
        <taxon>Mycolicibacterium</taxon>
    </lineage>
</organism>
<proteinExistence type="predicted"/>
<name>A0A7I7RW28_9MYCO</name>
<accession>A0A7I7RW28</accession>
<dbReference type="AlphaFoldDB" id="A0A7I7RW28"/>
<dbReference type="Proteomes" id="UP000467428">
    <property type="component" value="Chromosome"/>
</dbReference>
<sequence length="77" mass="8121">MPDLTGQNLQAAQDAIQALTGGKVFFSGSTDLTGQSRNQMMDRNWQVCTSTPAPGSVLTSASSVEFGVVRIDVETCP</sequence>
<evidence type="ECO:0000313" key="1">
    <source>
        <dbReference type="EMBL" id="BBY48777.1"/>
    </source>
</evidence>
<geneLocation type="plasmid" evidence="2">
    <name>pjcm18538 dna</name>
</geneLocation>
<reference evidence="1 2" key="1">
    <citation type="journal article" date="2019" name="Emerg. Microbes Infect.">
        <title>Comprehensive subspecies identification of 175 nontuberculous mycobacteria species based on 7547 genomic profiles.</title>
        <authorList>
            <person name="Matsumoto Y."/>
            <person name="Kinjo T."/>
            <person name="Motooka D."/>
            <person name="Nabeya D."/>
            <person name="Jung N."/>
            <person name="Uechi K."/>
            <person name="Horii T."/>
            <person name="Iida T."/>
            <person name="Fujita J."/>
            <person name="Nakamura S."/>
        </authorList>
    </citation>
    <scope>NUCLEOTIDE SEQUENCE [LARGE SCALE GENOMIC DNA]</scope>
    <source>
        <strain evidence="1 2">JCM 18538</strain>
    </source>
</reference>
<evidence type="ECO:0000313" key="2">
    <source>
        <dbReference type="Proteomes" id="UP000467428"/>
    </source>
</evidence>
<evidence type="ECO:0008006" key="3">
    <source>
        <dbReference type="Google" id="ProtNLM"/>
    </source>
</evidence>